<dbReference type="InterPro" id="IPR012337">
    <property type="entry name" value="RNaseH-like_sf"/>
</dbReference>
<evidence type="ECO:0000313" key="3">
    <source>
        <dbReference type="Proteomes" id="UP000826195"/>
    </source>
</evidence>
<comment type="caution">
    <text evidence="2">The sequence shown here is derived from an EMBL/GenBank/DDBJ whole genome shotgun (WGS) entry which is preliminary data.</text>
</comment>
<feature type="region of interest" description="Disordered" evidence="1">
    <location>
        <begin position="45"/>
        <end position="73"/>
    </location>
</feature>
<accession>A0AAV7HWE9</accession>
<dbReference type="Proteomes" id="UP000826195">
    <property type="component" value="Unassembled WGS sequence"/>
</dbReference>
<sequence length="184" mass="20539">MKAIQEAIKCFSDNPVDQPQELQAGPIDDFFDFSDRFSTISSTSAASSTSIPSSVSNTSGSAASSTSTAPSVTRPFGSTVPEVNFIKFTAESRKDYQILNFYPIVREIFLKTNTILPSSAPVERLFSYATMYDLPKYNKLTDKNFELRVIMKCNTSVAKKKSDLKNFIVKITVKNYCKNICYKN</sequence>
<evidence type="ECO:0000313" key="2">
    <source>
        <dbReference type="EMBL" id="KAH0534826.1"/>
    </source>
</evidence>
<proteinExistence type="predicted"/>
<dbReference type="SUPFAM" id="SSF53098">
    <property type="entry name" value="Ribonuclease H-like"/>
    <property type="match status" value="1"/>
</dbReference>
<evidence type="ECO:0008006" key="4">
    <source>
        <dbReference type="Google" id="ProtNLM"/>
    </source>
</evidence>
<organism evidence="2 3">
    <name type="scientific">Cotesia glomerata</name>
    <name type="common">Lepidopteran parasitic wasp</name>
    <name type="synonym">Apanteles glomeratus</name>
    <dbReference type="NCBI Taxonomy" id="32391"/>
    <lineage>
        <taxon>Eukaryota</taxon>
        <taxon>Metazoa</taxon>
        <taxon>Ecdysozoa</taxon>
        <taxon>Arthropoda</taxon>
        <taxon>Hexapoda</taxon>
        <taxon>Insecta</taxon>
        <taxon>Pterygota</taxon>
        <taxon>Neoptera</taxon>
        <taxon>Endopterygota</taxon>
        <taxon>Hymenoptera</taxon>
        <taxon>Apocrita</taxon>
        <taxon>Ichneumonoidea</taxon>
        <taxon>Braconidae</taxon>
        <taxon>Microgastrinae</taxon>
        <taxon>Cotesia</taxon>
    </lineage>
</organism>
<reference evidence="2 3" key="1">
    <citation type="journal article" date="2021" name="J. Hered.">
        <title>A chromosome-level genome assembly of the parasitoid wasp, Cotesia glomerata (Hymenoptera: Braconidae).</title>
        <authorList>
            <person name="Pinto B.J."/>
            <person name="Weis J.J."/>
            <person name="Gamble T."/>
            <person name="Ode P.J."/>
            <person name="Paul R."/>
            <person name="Zaspel J.M."/>
        </authorList>
    </citation>
    <scope>NUCLEOTIDE SEQUENCE [LARGE SCALE GENOMIC DNA]</scope>
    <source>
        <strain evidence="2">CgM1</strain>
    </source>
</reference>
<dbReference type="AlphaFoldDB" id="A0AAV7HWE9"/>
<evidence type="ECO:0000256" key="1">
    <source>
        <dbReference type="SAM" id="MobiDB-lite"/>
    </source>
</evidence>
<gene>
    <name evidence="2" type="ORF">KQX54_009108</name>
</gene>
<name>A0AAV7HWE9_COTGL</name>
<protein>
    <recommendedName>
        <fullName evidence="4">HAT C-terminal dimerisation domain-containing protein</fullName>
    </recommendedName>
</protein>
<dbReference type="EMBL" id="JAHXZJ010002982">
    <property type="protein sequence ID" value="KAH0534826.1"/>
    <property type="molecule type" value="Genomic_DNA"/>
</dbReference>
<keyword evidence="3" id="KW-1185">Reference proteome</keyword>